<protein>
    <submittedName>
        <fullName evidence="3">Universal stress protein</fullName>
    </submittedName>
</protein>
<reference evidence="3" key="1">
    <citation type="submission" date="2022-09" db="EMBL/GenBank/DDBJ databases">
        <title>Comparative genomics and taxonomic characterization of three novel marine species of genus Reichenbachiella exhibiting antioxidant and polysaccharide degradation activities.</title>
        <authorList>
            <person name="Muhammad N."/>
            <person name="Lee Y.-J."/>
            <person name="Ko J."/>
            <person name="Kim S.-G."/>
        </authorList>
    </citation>
    <scope>NUCLEOTIDE SEQUENCE</scope>
    <source>
        <strain evidence="3">BKB1-1</strain>
    </source>
</reference>
<keyword evidence="4" id="KW-1185">Reference proteome</keyword>
<dbReference type="Gene3D" id="3.40.50.620">
    <property type="entry name" value="HUPs"/>
    <property type="match status" value="2"/>
</dbReference>
<dbReference type="Pfam" id="PF00582">
    <property type="entry name" value="Usp"/>
    <property type="match status" value="2"/>
</dbReference>
<organism evidence="3 4">
    <name type="scientific">Reichenbachiella agarivorans</name>
    <dbReference type="NCBI Taxonomy" id="2979464"/>
    <lineage>
        <taxon>Bacteria</taxon>
        <taxon>Pseudomonadati</taxon>
        <taxon>Bacteroidota</taxon>
        <taxon>Cytophagia</taxon>
        <taxon>Cytophagales</taxon>
        <taxon>Reichenbachiellaceae</taxon>
        <taxon>Reichenbachiella</taxon>
    </lineage>
</organism>
<dbReference type="PANTHER" id="PTHR46268:SF6">
    <property type="entry name" value="UNIVERSAL STRESS PROTEIN UP12"/>
    <property type="match status" value="1"/>
</dbReference>
<dbReference type="Proteomes" id="UP001065174">
    <property type="component" value="Chromosome"/>
</dbReference>
<gene>
    <name evidence="3" type="ORF">N6H18_08915</name>
</gene>
<evidence type="ECO:0000256" key="1">
    <source>
        <dbReference type="ARBA" id="ARBA00008791"/>
    </source>
</evidence>
<dbReference type="RefSeq" id="WP_262311489.1">
    <property type="nucleotide sequence ID" value="NZ_CP106679.1"/>
</dbReference>
<evidence type="ECO:0000259" key="2">
    <source>
        <dbReference type="Pfam" id="PF00582"/>
    </source>
</evidence>
<evidence type="ECO:0000313" key="3">
    <source>
        <dbReference type="EMBL" id="UXP34063.1"/>
    </source>
</evidence>
<dbReference type="InterPro" id="IPR006016">
    <property type="entry name" value="UspA"/>
</dbReference>
<dbReference type="InterPro" id="IPR014729">
    <property type="entry name" value="Rossmann-like_a/b/a_fold"/>
</dbReference>
<sequence>MKTILVPIDFSKVSEYAFDLALQMSKKAQSEIILLHIVDHPSSTTMNTMGIVDLDLDPMESIFMKKMIELAEGKMAAKVSEAESAGANVKSKIRIGNPFLEITQQITDTKCDILVMGTEGTEGIGEELIGSNAERVIRKSKVPVITLKEKCDLGQLNKIAVASTFEDVSGEFIRHLMALQEFLGAHLSFVKVNTPSAFQTTKSLKKQMEQFVKDYGFKNCSTEIYNDTSEEDGIVSFAEDNQVDMIAMETHGRTGIMHLILGSIAEDVANHAKRPVWTLNVRKEKGVKES</sequence>
<comment type="similarity">
    <text evidence="1">Belongs to the universal stress protein A family.</text>
</comment>
<feature type="domain" description="UspA" evidence="2">
    <location>
        <begin position="1"/>
        <end position="147"/>
    </location>
</feature>
<accession>A0ABY6CXE4</accession>
<dbReference type="PANTHER" id="PTHR46268">
    <property type="entry name" value="STRESS RESPONSE PROTEIN NHAX"/>
    <property type="match status" value="1"/>
</dbReference>
<dbReference type="InterPro" id="IPR006015">
    <property type="entry name" value="Universal_stress_UspA"/>
</dbReference>
<feature type="domain" description="UspA" evidence="2">
    <location>
        <begin position="158"/>
        <end position="277"/>
    </location>
</feature>
<dbReference type="PRINTS" id="PR01438">
    <property type="entry name" value="UNVRSLSTRESS"/>
</dbReference>
<evidence type="ECO:0000313" key="4">
    <source>
        <dbReference type="Proteomes" id="UP001065174"/>
    </source>
</evidence>
<name>A0ABY6CXE4_9BACT</name>
<dbReference type="CDD" id="cd00293">
    <property type="entry name" value="USP-like"/>
    <property type="match status" value="2"/>
</dbReference>
<dbReference type="EMBL" id="CP106679">
    <property type="protein sequence ID" value="UXP34063.1"/>
    <property type="molecule type" value="Genomic_DNA"/>
</dbReference>
<proteinExistence type="inferred from homology"/>
<dbReference type="SUPFAM" id="SSF52402">
    <property type="entry name" value="Adenine nucleotide alpha hydrolases-like"/>
    <property type="match status" value="2"/>
</dbReference>